<dbReference type="InterPro" id="IPR002656">
    <property type="entry name" value="Acyl_transf_3_dom"/>
</dbReference>
<feature type="transmembrane region" description="Helical" evidence="1">
    <location>
        <begin position="268"/>
        <end position="287"/>
    </location>
</feature>
<sequence>MDIALLFRAPRSHAEPENNRAIRQVTVHNAAIDRVRALLMLLVLLHHAVIPYTYFGGTDAEKWIGFDTIVLANDSFFMAMFFFLSGLFVWPGLAHKAAPEFLSQRLVRLGLPFVIAVFTIIPLAYYALELRRTPDISFVEFWLKTITVGPWPSGPVWFLWVLLACDVVACALSRVAPRLLDPVNLLSVRSYDRPHEFFAILLVVTGAAYTPLRVYFGAGHWFEFGPLSVQASRVLLYPSYFFLGAAVGAANLDRGLLGTNGQLQRSRLSWALAAIVTYCLLWVLIYVKREHLGNPAWLPAWYEVSYGFLFVVFSAAIMFALLGHFLRLNRSALPLLDSIRPYAYGMFLVHYPIVLWIQYGLFDVDLDAIAKALITFVLTVLLSLATTTVLRALPGAQRVL</sequence>
<feature type="transmembrane region" description="Helical" evidence="1">
    <location>
        <begin position="307"/>
        <end position="329"/>
    </location>
</feature>
<keyword evidence="3" id="KW-0808">Transferase</keyword>
<dbReference type="PANTHER" id="PTHR36927:SF4">
    <property type="entry name" value="BLR5718 PROTEIN"/>
    <property type="match status" value="1"/>
</dbReference>
<dbReference type="GO" id="GO:0016747">
    <property type="term" value="F:acyltransferase activity, transferring groups other than amino-acyl groups"/>
    <property type="evidence" value="ECO:0007669"/>
    <property type="project" value="InterPro"/>
</dbReference>
<feature type="transmembrane region" description="Helical" evidence="1">
    <location>
        <begin position="368"/>
        <end position="390"/>
    </location>
</feature>
<evidence type="ECO:0000313" key="3">
    <source>
        <dbReference type="EMBL" id="QFI74839.1"/>
    </source>
</evidence>
<organism evidence="3 4">
    <name type="scientific">Bradyrhizobium betae</name>
    <dbReference type="NCBI Taxonomy" id="244734"/>
    <lineage>
        <taxon>Bacteria</taxon>
        <taxon>Pseudomonadati</taxon>
        <taxon>Pseudomonadota</taxon>
        <taxon>Alphaproteobacteria</taxon>
        <taxon>Hyphomicrobiales</taxon>
        <taxon>Nitrobacteraceae</taxon>
        <taxon>Bradyrhizobium</taxon>
    </lineage>
</organism>
<evidence type="ECO:0000313" key="4">
    <source>
        <dbReference type="Proteomes" id="UP000325641"/>
    </source>
</evidence>
<evidence type="ECO:0000259" key="2">
    <source>
        <dbReference type="Pfam" id="PF01757"/>
    </source>
</evidence>
<feature type="transmembrane region" description="Helical" evidence="1">
    <location>
        <begin position="75"/>
        <end position="94"/>
    </location>
</feature>
<feature type="transmembrane region" description="Helical" evidence="1">
    <location>
        <begin position="157"/>
        <end position="176"/>
    </location>
</feature>
<dbReference type="KEGG" id="bbet:F8237_21970"/>
<feature type="transmembrane region" description="Helical" evidence="1">
    <location>
        <begin position="341"/>
        <end position="362"/>
    </location>
</feature>
<dbReference type="PANTHER" id="PTHR36927">
    <property type="entry name" value="BLR4337 PROTEIN"/>
    <property type="match status" value="1"/>
</dbReference>
<keyword evidence="1" id="KW-0472">Membrane</keyword>
<keyword evidence="1" id="KW-0812">Transmembrane</keyword>
<dbReference type="InterPro" id="IPR050623">
    <property type="entry name" value="Glucan_succinyl_AcylTrfase"/>
</dbReference>
<proteinExistence type="predicted"/>
<dbReference type="AlphaFoldDB" id="A0A5P6P8Y1"/>
<dbReference type="RefSeq" id="WP_151647827.1">
    <property type="nucleotide sequence ID" value="NZ_CP044543.1"/>
</dbReference>
<dbReference type="OrthoDB" id="7283199at2"/>
<feature type="transmembrane region" description="Helical" evidence="1">
    <location>
        <begin position="236"/>
        <end position="256"/>
    </location>
</feature>
<reference evidence="4" key="1">
    <citation type="submission" date="2019-10" db="EMBL/GenBank/DDBJ databases">
        <title>Complete Genome Sequence of Bradyrhizobium betae type strain PL7HG1T.</title>
        <authorList>
            <person name="Bromfield E.S.P."/>
            <person name="Cloutier S."/>
        </authorList>
    </citation>
    <scope>NUCLEOTIDE SEQUENCE [LARGE SCALE GENOMIC DNA]</scope>
    <source>
        <strain evidence="4">PL7HG1</strain>
    </source>
</reference>
<keyword evidence="1" id="KW-1133">Transmembrane helix</keyword>
<dbReference type="Pfam" id="PF01757">
    <property type="entry name" value="Acyl_transf_3"/>
    <property type="match status" value="1"/>
</dbReference>
<dbReference type="Proteomes" id="UP000325641">
    <property type="component" value="Chromosome"/>
</dbReference>
<feature type="transmembrane region" description="Helical" evidence="1">
    <location>
        <begin position="37"/>
        <end position="55"/>
    </location>
</feature>
<feature type="domain" description="Acyltransferase 3" evidence="2">
    <location>
        <begin position="29"/>
        <end position="386"/>
    </location>
</feature>
<protein>
    <submittedName>
        <fullName evidence="3">Acyltransferase</fullName>
    </submittedName>
</protein>
<name>A0A5P6P8Y1_9BRAD</name>
<feature type="transmembrane region" description="Helical" evidence="1">
    <location>
        <begin position="106"/>
        <end position="128"/>
    </location>
</feature>
<feature type="transmembrane region" description="Helical" evidence="1">
    <location>
        <begin position="197"/>
        <end position="216"/>
    </location>
</feature>
<evidence type="ECO:0000256" key="1">
    <source>
        <dbReference type="SAM" id="Phobius"/>
    </source>
</evidence>
<dbReference type="EMBL" id="CP044543">
    <property type="protein sequence ID" value="QFI74839.1"/>
    <property type="molecule type" value="Genomic_DNA"/>
</dbReference>
<keyword evidence="3" id="KW-0012">Acyltransferase</keyword>
<gene>
    <name evidence="3" type="ORF">F8237_21970</name>
</gene>
<accession>A0A5P6P8Y1</accession>